<organism evidence="2 3">
    <name type="scientific">Spizellomyces punctatus (strain DAOM BR117)</name>
    <dbReference type="NCBI Taxonomy" id="645134"/>
    <lineage>
        <taxon>Eukaryota</taxon>
        <taxon>Fungi</taxon>
        <taxon>Fungi incertae sedis</taxon>
        <taxon>Chytridiomycota</taxon>
        <taxon>Chytridiomycota incertae sedis</taxon>
        <taxon>Chytridiomycetes</taxon>
        <taxon>Spizellomycetales</taxon>
        <taxon>Spizellomycetaceae</taxon>
        <taxon>Spizellomyces</taxon>
    </lineage>
</organism>
<sequence length="239" mass="27392">MTIITMIGDGYKVPGEEPSLETTAMGLGAKAVQSFTPLEQICRHLCGFHVYAHDMTRQVEAHHYCSHLSSDMLQCVIYDSPEKDARLIGVEYIISSKLYNDLPESEKVYWHSHTYEVKGGILTLPVSRFVPAAVHEEIERKELSKVVNTYGKTWHLWQIDRGDILPYGPPSLMMSFTSDNQIDPKLLEQRDKREGVRTEDLIERRKDIPIEPRPPGAQEKLLEEKMAWQAKMEKIPLLC</sequence>
<dbReference type="Proteomes" id="UP000053201">
    <property type="component" value="Unassembled WGS sequence"/>
</dbReference>
<dbReference type="GeneID" id="27687373"/>
<dbReference type="EMBL" id="KQ257455">
    <property type="protein sequence ID" value="KND00775.1"/>
    <property type="molecule type" value="Genomic_DNA"/>
</dbReference>
<comment type="similarity">
    <text evidence="1">Belongs to the OBAP family.</text>
</comment>
<dbReference type="InterPro" id="IPR010686">
    <property type="entry name" value="OBAP-like"/>
</dbReference>
<evidence type="ECO:0008006" key="4">
    <source>
        <dbReference type="Google" id="ProtNLM"/>
    </source>
</evidence>
<reference evidence="2 3" key="1">
    <citation type="submission" date="2009-08" db="EMBL/GenBank/DDBJ databases">
        <title>The Genome Sequence of Spizellomyces punctatus strain DAOM BR117.</title>
        <authorList>
            <consortium name="The Broad Institute Genome Sequencing Platform"/>
            <person name="Russ C."/>
            <person name="Cuomo C."/>
            <person name="Shea T."/>
            <person name="Young S.K."/>
            <person name="Zeng Q."/>
            <person name="Koehrsen M."/>
            <person name="Haas B."/>
            <person name="Borodovsky M."/>
            <person name="Guigo R."/>
            <person name="Alvarado L."/>
            <person name="Berlin A."/>
            <person name="Bochicchio J."/>
            <person name="Borenstein D."/>
            <person name="Chapman S."/>
            <person name="Chen Z."/>
            <person name="Engels R."/>
            <person name="Freedman E."/>
            <person name="Gellesch M."/>
            <person name="Goldberg J."/>
            <person name="Griggs A."/>
            <person name="Gujja S."/>
            <person name="Heiman D."/>
            <person name="Hepburn T."/>
            <person name="Howarth C."/>
            <person name="Jen D."/>
            <person name="Larson L."/>
            <person name="Lewis B."/>
            <person name="Mehta T."/>
            <person name="Park D."/>
            <person name="Pearson M."/>
            <person name="Roberts A."/>
            <person name="Saif S."/>
            <person name="Shenoy N."/>
            <person name="Sisk P."/>
            <person name="Stolte C."/>
            <person name="Sykes S."/>
            <person name="Thomson T."/>
            <person name="Walk T."/>
            <person name="White J."/>
            <person name="Yandava C."/>
            <person name="Burger G."/>
            <person name="Gray M.W."/>
            <person name="Holland P.W.H."/>
            <person name="King N."/>
            <person name="Lang F.B.F."/>
            <person name="Roger A.J."/>
            <person name="Ruiz-Trillo I."/>
            <person name="Lander E."/>
            <person name="Nusbaum C."/>
        </authorList>
    </citation>
    <scope>NUCLEOTIDE SEQUENCE [LARGE SCALE GENOMIC DNA]</scope>
    <source>
        <strain evidence="2 3">DAOM BR117</strain>
    </source>
</reference>
<dbReference type="AlphaFoldDB" id="A0A0L0HIQ8"/>
<dbReference type="VEuPathDB" id="FungiDB:SPPG_03888"/>
<evidence type="ECO:0000313" key="2">
    <source>
        <dbReference type="EMBL" id="KND00775.1"/>
    </source>
</evidence>
<proteinExistence type="inferred from homology"/>
<dbReference type="Pfam" id="PF06884">
    <property type="entry name" value="DUF1264"/>
    <property type="match status" value="1"/>
</dbReference>
<accession>A0A0L0HIQ8</accession>
<dbReference type="STRING" id="645134.A0A0L0HIQ8"/>
<evidence type="ECO:0000256" key="1">
    <source>
        <dbReference type="ARBA" id="ARBA00009740"/>
    </source>
</evidence>
<keyword evidence="3" id="KW-1185">Reference proteome</keyword>
<dbReference type="PANTHER" id="PTHR31360:SF0">
    <property type="entry name" value="OIL BODY-ASSOCIATED PROTEIN 1B"/>
    <property type="match status" value="1"/>
</dbReference>
<gene>
    <name evidence="2" type="ORF">SPPG_03888</name>
</gene>
<protein>
    <recommendedName>
        <fullName evidence="4">DUF1264 domain-containing protein</fullName>
    </recommendedName>
</protein>
<dbReference type="InParanoid" id="A0A0L0HIQ8"/>
<evidence type="ECO:0000313" key="3">
    <source>
        <dbReference type="Proteomes" id="UP000053201"/>
    </source>
</evidence>
<dbReference type="OrthoDB" id="1901244at2759"/>
<dbReference type="RefSeq" id="XP_016608814.1">
    <property type="nucleotide sequence ID" value="XM_016752137.1"/>
</dbReference>
<dbReference type="eggNOG" id="ENOG502QR3B">
    <property type="taxonomic scope" value="Eukaryota"/>
</dbReference>
<name>A0A0L0HIQ8_SPIPD</name>
<dbReference type="PANTHER" id="PTHR31360">
    <property type="match status" value="1"/>
</dbReference>
<dbReference type="OMA" id="RHVEAHH"/>